<accession>A0A379W9J1</accession>
<evidence type="ECO:0000313" key="3">
    <source>
        <dbReference type="EMBL" id="SUH15952.1"/>
    </source>
</evidence>
<dbReference type="Proteomes" id="UP000255509">
    <property type="component" value="Unassembled WGS sequence"/>
</dbReference>
<organism evidence="3 4">
    <name type="scientific">Salmonella enterica I</name>
    <dbReference type="NCBI Taxonomy" id="59201"/>
    <lineage>
        <taxon>Bacteria</taxon>
        <taxon>Pseudomonadati</taxon>
        <taxon>Pseudomonadota</taxon>
        <taxon>Gammaproteobacteria</taxon>
        <taxon>Enterobacterales</taxon>
        <taxon>Enterobacteriaceae</taxon>
        <taxon>Salmonella</taxon>
    </lineage>
</organism>
<dbReference type="EMBL" id="UGXS01000004">
    <property type="protein sequence ID" value="SUH15952.1"/>
    <property type="molecule type" value="Genomic_DNA"/>
</dbReference>
<dbReference type="PROSITE" id="PS00455">
    <property type="entry name" value="AMP_BINDING"/>
    <property type="match status" value="1"/>
</dbReference>
<dbReference type="GO" id="GO:0016877">
    <property type="term" value="F:ligase activity, forming carbon-sulfur bonds"/>
    <property type="evidence" value="ECO:0007669"/>
    <property type="project" value="UniProtKB-ARBA"/>
</dbReference>
<dbReference type="Gene3D" id="3.40.50.12780">
    <property type="entry name" value="N-terminal domain of ligase-like"/>
    <property type="match status" value="1"/>
</dbReference>
<dbReference type="SUPFAM" id="SSF56801">
    <property type="entry name" value="Acetyl-CoA synthetase-like"/>
    <property type="match status" value="1"/>
</dbReference>
<dbReference type="PANTHER" id="PTHR43767:SF1">
    <property type="entry name" value="NONRIBOSOMAL PEPTIDE SYNTHASE PES1 (EUROFUNG)-RELATED"/>
    <property type="match status" value="1"/>
</dbReference>
<reference evidence="3 4" key="1">
    <citation type="submission" date="2018-06" db="EMBL/GenBank/DDBJ databases">
        <authorList>
            <consortium name="Pathogen Informatics"/>
            <person name="Doyle S."/>
        </authorList>
    </citation>
    <scope>NUCLEOTIDE SEQUENCE [LARGE SCALE GENOMIC DNA]</scope>
    <source>
        <strain evidence="3 4">NCTC8258</strain>
    </source>
</reference>
<dbReference type="NCBIfam" id="NF004758">
    <property type="entry name" value="PRK06087.1"/>
    <property type="match status" value="1"/>
</dbReference>
<dbReference type="PANTHER" id="PTHR43767">
    <property type="entry name" value="LONG-CHAIN-FATTY-ACID--COA LIGASE"/>
    <property type="match status" value="1"/>
</dbReference>
<dbReference type="Pfam" id="PF00501">
    <property type="entry name" value="AMP-binding"/>
    <property type="match status" value="1"/>
</dbReference>
<dbReference type="InterPro" id="IPR042099">
    <property type="entry name" value="ANL_N_sf"/>
</dbReference>
<protein>
    <submittedName>
        <fullName evidence="3">Short chain acyl-CoA synthetase</fullName>
        <ecNumber evidence="3">6.2.1.-</ecNumber>
    </submittedName>
</protein>
<evidence type="ECO:0000313" key="4">
    <source>
        <dbReference type="Proteomes" id="UP000255509"/>
    </source>
</evidence>
<name>A0A379W9J1_SALET</name>
<dbReference type="EC" id="6.2.1.-" evidence="3"/>
<dbReference type="AlphaFoldDB" id="A0A379W9J1"/>
<keyword evidence="1 3" id="KW-0436">Ligase</keyword>
<evidence type="ECO:0000259" key="2">
    <source>
        <dbReference type="Pfam" id="PF00501"/>
    </source>
</evidence>
<dbReference type="InterPro" id="IPR050237">
    <property type="entry name" value="ATP-dep_AMP-bd_enzyme"/>
</dbReference>
<evidence type="ECO:0000256" key="1">
    <source>
        <dbReference type="ARBA" id="ARBA00022598"/>
    </source>
</evidence>
<dbReference type="InterPro" id="IPR000873">
    <property type="entry name" value="AMP-dep_synth/lig_dom"/>
</dbReference>
<dbReference type="InterPro" id="IPR020845">
    <property type="entry name" value="AMP-binding_CS"/>
</dbReference>
<gene>
    <name evidence="3" type="primary">ydiD_1</name>
    <name evidence="3" type="ORF">NCTC8258_03693</name>
</gene>
<feature type="domain" description="AMP-dependent synthetase/ligase" evidence="2">
    <location>
        <begin position="158"/>
        <end position="524"/>
    </location>
</feature>
<sequence length="594" mass="65661">MSSDNKVNVDVKLGVNKFYVDEGHPHIILRSSPDMQEFNKLIKACLPDSISWTMREIFILTPRAAWNAGPAGFSAAILFSKNGNTRRERSALSFATADALKHRITTLRRLIRLAPEITSFVLIENKSMSVTLTFDAARRKTYRESGYWGDASLGDYWRQTARAVPDKIAVVDNHGASWTYAALDYAASRLANWLLSQGIQPGDRVAFQLPGWCEFTLIYLACLKTGAVSVPLLPAWREAELVWVLNKCQAKIFFAPTVFKQNRPVDLILPLQNQLRHLTHIVGVDKLAPATTALALSQIIDRSEPLQSDINIHGDELAAVLFTSGTEGMPKGVMLTHNNILASERAYCARLNLTWQDVFLMPAPLGHATGFLHGVTAPFLIGARSVLLDIFTPEACLTLLAQQRCTCMSGATPFIYDLLCAVEQQPADLSSLRFFLCGGTIIPKKVARDCQQRGIKLLSIYGSTESSPHSMVNLGDSTSRMMNTDGYAATGVEIKIVDEDRNTLPAGHEGEEASRGPNVFMGYLDEPELTAAHWITRAGITAATSAAWMKTVISKLPGAKRILLYVEVKISAVARWRIFYCNTPHTRCLRRCYA</sequence>
<proteinExistence type="predicted"/>